<proteinExistence type="predicted"/>
<dbReference type="EMBL" id="NVYQ01000096">
    <property type="protein sequence ID" value="RGB16409.1"/>
    <property type="molecule type" value="Genomic_DNA"/>
</dbReference>
<name>A0A2P1BRD4_NEIME</name>
<protein>
    <submittedName>
        <fullName evidence="1">Uncharacterized protein</fullName>
    </submittedName>
</protein>
<evidence type="ECO:0000313" key="1">
    <source>
        <dbReference type="EMBL" id="RGB16409.1"/>
    </source>
</evidence>
<organism evidence="1 2">
    <name type="scientific">Neisseria meningitidis</name>
    <dbReference type="NCBI Taxonomy" id="487"/>
    <lineage>
        <taxon>Bacteria</taxon>
        <taxon>Pseudomonadati</taxon>
        <taxon>Pseudomonadota</taxon>
        <taxon>Betaproteobacteria</taxon>
        <taxon>Neisseriales</taxon>
        <taxon>Neisseriaceae</taxon>
        <taxon>Neisseria</taxon>
    </lineage>
</organism>
<gene>
    <name evidence="1" type="ORF">CIJ84_06805</name>
</gene>
<evidence type="ECO:0000313" key="2">
    <source>
        <dbReference type="Proteomes" id="UP000260504"/>
    </source>
</evidence>
<sequence length="49" mass="5381">MGAYLSASGLGFVGKMGGNIFCRKKYLFKINQLIFVKCPLIGIDGHFII</sequence>
<dbReference type="Proteomes" id="UP000260504">
    <property type="component" value="Unassembled WGS sequence"/>
</dbReference>
<comment type="caution">
    <text evidence="1">The sequence shown here is derived from an EMBL/GenBank/DDBJ whole genome shotgun (WGS) entry which is preliminary data.</text>
</comment>
<dbReference type="AlphaFoldDB" id="A0A2P1BRD4"/>
<accession>A0A2P1BRD4</accession>
<reference evidence="1 2" key="1">
    <citation type="submission" date="2017-08" db="EMBL/GenBank/DDBJ databases">
        <title>Meningococcal Conjunctivitis and Endemic Carriage at a Military Recruit Training Center.</title>
        <authorList>
            <person name="Bobb A.J."/>
            <person name="Galac M.R."/>
            <person name="Snesrud E."/>
            <person name="Clagett C.D."/>
        </authorList>
    </citation>
    <scope>NUCLEOTIDE SEQUENCE [LARGE SCALE GENOMIC DNA]</scope>
    <source>
        <strain evidence="1 2">MRSN431200</strain>
    </source>
</reference>